<evidence type="ECO:0000313" key="1">
    <source>
        <dbReference type="EMBL" id="KAI8440347.1"/>
    </source>
</evidence>
<gene>
    <name evidence="1" type="ORF">MSG28_001684</name>
</gene>
<comment type="caution">
    <text evidence="1">The sequence shown here is derived from an EMBL/GenBank/DDBJ whole genome shotgun (WGS) entry which is preliminary data.</text>
</comment>
<sequence>MQNDQTFEMDEQGMAKSYTQQNHQDHRRYLEMLKEEFLKKFSEPPRYNKSATDYDTVKAIGNGAYGEVYLVRDKSSFTYHAMKVVDKGVVVERKHVKHLLLEKKIQESILFPFVVTLDVAFKDNLYLYFILPFISGGELFTYIQKYGNFSDHLCKFYAAQVVLALEYLHFCDIVHRDIKPENVLVDMNGYLKVCDYGFCKVLKKKTWTLCGTPEYLAPEVILSKGYSFPVDWWALGVLIYEMNAGHPPFFASDPGKLYEKILEGQYKSPDTMDPDCKQLVKGLLQVDPTKRTGSHKAGTYDIKSHNWFYEVNWQSVLHQREPAPFVPITASPGDTSNFPDVPQNKLKKCSTCQYEKEFEDF</sequence>
<proteinExistence type="predicted"/>
<dbReference type="Proteomes" id="UP001064048">
    <property type="component" value="Chromosome 2"/>
</dbReference>
<name>A0ACC0KV47_CHOFU</name>
<organism evidence="1 2">
    <name type="scientific">Choristoneura fumiferana</name>
    <name type="common">Spruce budworm moth</name>
    <name type="synonym">Archips fumiferana</name>
    <dbReference type="NCBI Taxonomy" id="7141"/>
    <lineage>
        <taxon>Eukaryota</taxon>
        <taxon>Metazoa</taxon>
        <taxon>Ecdysozoa</taxon>
        <taxon>Arthropoda</taxon>
        <taxon>Hexapoda</taxon>
        <taxon>Insecta</taxon>
        <taxon>Pterygota</taxon>
        <taxon>Neoptera</taxon>
        <taxon>Endopterygota</taxon>
        <taxon>Lepidoptera</taxon>
        <taxon>Glossata</taxon>
        <taxon>Ditrysia</taxon>
        <taxon>Tortricoidea</taxon>
        <taxon>Tortricidae</taxon>
        <taxon>Tortricinae</taxon>
        <taxon>Choristoneura</taxon>
    </lineage>
</organism>
<dbReference type="EMBL" id="CM046102">
    <property type="protein sequence ID" value="KAI8440347.1"/>
    <property type="molecule type" value="Genomic_DNA"/>
</dbReference>
<evidence type="ECO:0000313" key="2">
    <source>
        <dbReference type="Proteomes" id="UP001064048"/>
    </source>
</evidence>
<accession>A0ACC0KV47</accession>
<protein>
    <submittedName>
        <fullName evidence="1">Uncharacterized protein</fullName>
    </submittedName>
</protein>
<keyword evidence="2" id="KW-1185">Reference proteome</keyword>
<reference evidence="1 2" key="1">
    <citation type="journal article" date="2022" name="Genome Biol. Evol.">
        <title>The Spruce Budworm Genome: Reconstructing the Evolutionary History of Antifreeze Proteins.</title>
        <authorList>
            <person name="Beliveau C."/>
            <person name="Gagne P."/>
            <person name="Picq S."/>
            <person name="Vernygora O."/>
            <person name="Keeling C.I."/>
            <person name="Pinkney K."/>
            <person name="Doucet D."/>
            <person name="Wen F."/>
            <person name="Johnston J.S."/>
            <person name="Maaroufi H."/>
            <person name="Boyle B."/>
            <person name="Laroche J."/>
            <person name="Dewar K."/>
            <person name="Juretic N."/>
            <person name="Blackburn G."/>
            <person name="Nisole A."/>
            <person name="Brunet B."/>
            <person name="Brandao M."/>
            <person name="Lumley L."/>
            <person name="Duan J."/>
            <person name="Quan G."/>
            <person name="Lucarotti C.J."/>
            <person name="Roe A.D."/>
            <person name="Sperling F.A.H."/>
            <person name="Levesque R.C."/>
            <person name="Cusson M."/>
        </authorList>
    </citation>
    <scope>NUCLEOTIDE SEQUENCE [LARGE SCALE GENOMIC DNA]</scope>
    <source>
        <strain evidence="1">Glfc:IPQL:Cfum</strain>
    </source>
</reference>